<dbReference type="EMBL" id="UFVD01000001">
    <property type="protein sequence ID" value="SUX11535.1"/>
    <property type="molecule type" value="Genomic_DNA"/>
</dbReference>
<proteinExistence type="predicted"/>
<keyword evidence="3" id="KW-1185">Reference proteome</keyword>
<evidence type="ECO:0000313" key="3">
    <source>
        <dbReference type="Proteomes" id="UP000254920"/>
    </source>
</evidence>
<organism evidence="2 3">
    <name type="scientific">Campylobacter sputorum subsp. sputorum</name>
    <dbReference type="NCBI Taxonomy" id="32024"/>
    <lineage>
        <taxon>Bacteria</taxon>
        <taxon>Pseudomonadati</taxon>
        <taxon>Campylobacterota</taxon>
        <taxon>Epsilonproteobacteria</taxon>
        <taxon>Campylobacterales</taxon>
        <taxon>Campylobacteraceae</taxon>
        <taxon>Campylobacter</taxon>
    </lineage>
</organism>
<dbReference type="Proteomes" id="UP000254920">
    <property type="component" value="Unassembled WGS sequence"/>
</dbReference>
<dbReference type="GeneID" id="93090402"/>
<gene>
    <name evidence="2" type="ORF">NCTC12475_01764</name>
</gene>
<protein>
    <recommendedName>
        <fullName evidence="4">Lipoprotein</fullName>
    </recommendedName>
</protein>
<evidence type="ECO:0000256" key="1">
    <source>
        <dbReference type="SAM" id="SignalP"/>
    </source>
</evidence>
<name>A0A381DLL9_9BACT</name>
<reference evidence="2 3" key="1">
    <citation type="submission" date="2018-06" db="EMBL/GenBank/DDBJ databases">
        <authorList>
            <consortium name="Pathogen Informatics"/>
            <person name="Doyle S."/>
        </authorList>
    </citation>
    <scope>NUCLEOTIDE SEQUENCE [LARGE SCALE GENOMIC DNA]</scope>
    <source>
        <strain evidence="2 3">NCTC12475</strain>
    </source>
</reference>
<feature type="chain" id="PRO_5035265135" description="Lipoprotein" evidence="1">
    <location>
        <begin position="24"/>
        <end position="152"/>
    </location>
</feature>
<keyword evidence="1" id="KW-0732">Signal</keyword>
<sequence>MKKNILCLTLICNILILTGCAYSGYKQAGHNGKYYWFNADDDCSQFKYYGNNPDIIHCVDKNGNLNGMVKHPATAEELAQYRYEQQQAQQGWENLNMSIQNFNNNLARTNEQMQQSTYNMQMYNQMQQMNRSLDGINQSLDPYYNFKSRYAY</sequence>
<evidence type="ECO:0008006" key="4">
    <source>
        <dbReference type="Google" id="ProtNLM"/>
    </source>
</evidence>
<dbReference type="RefSeq" id="WP_089182255.1">
    <property type="nucleotide sequence ID" value="NZ_CP043427.1"/>
</dbReference>
<feature type="signal peptide" evidence="1">
    <location>
        <begin position="1"/>
        <end position="23"/>
    </location>
</feature>
<accession>A0A381DLL9</accession>
<evidence type="ECO:0000313" key="2">
    <source>
        <dbReference type="EMBL" id="SUX11535.1"/>
    </source>
</evidence>
<dbReference type="AlphaFoldDB" id="A0A381DLL9"/>
<dbReference type="PROSITE" id="PS51257">
    <property type="entry name" value="PROKAR_LIPOPROTEIN"/>
    <property type="match status" value="1"/>
</dbReference>